<gene>
    <name evidence="1" type="ORF">Sv326_0079</name>
</gene>
<evidence type="ECO:0000313" key="1">
    <source>
        <dbReference type="EMBL" id="QLJ52254.1"/>
    </source>
</evidence>
<dbReference type="AlphaFoldDB" id="A0A7D5XHD7"/>
<evidence type="ECO:0000313" key="2">
    <source>
        <dbReference type="Proteomes" id="UP000510821"/>
    </source>
</evidence>
<reference evidence="2" key="1">
    <citation type="submission" date="2020-07" db="EMBL/GenBank/DDBJ databases">
        <title>Metabolic diversity and evolutionary history of the archaeal phylum ###Micrarchaeota### uncovered from a freshwater lake metagenome.</title>
        <authorList>
            <person name="Kadnikov V.V."/>
            <person name="Savvichev A.S."/>
            <person name="Mardanov A.V."/>
            <person name="Beletsky A.V."/>
            <person name="Chupakov A.V."/>
            <person name="Kokryatskaya N.M."/>
            <person name="Pimenov N.V."/>
            <person name="Ravin N.V."/>
        </authorList>
    </citation>
    <scope>NUCLEOTIDE SEQUENCE [LARGE SCALE GENOMIC DNA]</scope>
</reference>
<name>A0A7D5XHD7_FERL1</name>
<dbReference type="Proteomes" id="UP000510821">
    <property type="component" value="Chromosome"/>
</dbReference>
<accession>A0A7D5XHD7</accession>
<sequence>MSDERIMAIYNYQYAVAETRVARKKECKKEVS</sequence>
<dbReference type="EMBL" id="CP058998">
    <property type="protein sequence ID" value="QLJ52254.1"/>
    <property type="molecule type" value="Genomic_DNA"/>
</dbReference>
<proteinExistence type="predicted"/>
<organism evidence="1 2">
    <name type="scientific">Fermentimicrarchaeum limneticum</name>
    <dbReference type="NCBI Taxonomy" id="2795018"/>
    <lineage>
        <taxon>Archaea</taxon>
        <taxon>Candidatus Micrarchaeota</taxon>
        <taxon>Candidatus Fermentimicrarchaeales</taxon>
        <taxon>Candidatus Fermentimicrarchaeaceae</taxon>
        <taxon>Candidatus Fermentimicrarchaeum</taxon>
    </lineage>
</organism>
<protein>
    <submittedName>
        <fullName evidence="1">Uncharacterized protein</fullName>
    </submittedName>
</protein>
<dbReference type="KEGG" id="flt:Sv326_0079"/>